<feature type="region of interest" description="Disordered" evidence="2">
    <location>
        <begin position="1"/>
        <end position="29"/>
    </location>
</feature>
<feature type="compositionally biased region" description="Low complexity" evidence="2">
    <location>
        <begin position="1"/>
        <end position="11"/>
    </location>
</feature>
<organism evidence="3 4">
    <name type="scientific">Marasmius tenuissimus</name>
    <dbReference type="NCBI Taxonomy" id="585030"/>
    <lineage>
        <taxon>Eukaryota</taxon>
        <taxon>Fungi</taxon>
        <taxon>Dikarya</taxon>
        <taxon>Basidiomycota</taxon>
        <taxon>Agaricomycotina</taxon>
        <taxon>Agaricomycetes</taxon>
        <taxon>Agaricomycetidae</taxon>
        <taxon>Agaricales</taxon>
        <taxon>Marasmiineae</taxon>
        <taxon>Marasmiaceae</taxon>
        <taxon>Marasmius</taxon>
    </lineage>
</organism>
<reference evidence="3 4" key="1">
    <citation type="submission" date="2024-05" db="EMBL/GenBank/DDBJ databases">
        <title>A draft genome resource for the thread blight pathogen Marasmius tenuissimus strain MS-2.</title>
        <authorList>
            <person name="Yulfo-Soto G.E."/>
            <person name="Baruah I.K."/>
            <person name="Amoako-Attah I."/>
            <person name="Bukari Y."/>
            <person name="Meinhardt L.W."/>
            <person name="Bailey B.A."/>
            <person name="Cohen S.P."/>
        </authorList>
    </citation>
    <scope>NUCLEOTIDE SEQUENCE [LARGE SCALE GENOMIC DNA]</scope>
    <source>
        <strain evidence="3 4">MS-2</strain>
    </source>
</reference>
<dbReference type="Gene3D" id="3.50.50.60">
    <property type="entry name" value="FAD/NAD(P)-binding domain"/>
    <property type="match status" value="1"/>
</dbReference>
<dbReference type="PRINTS" id="PR00420">
    <property type="entry name" value="RNGMNOXGNASE"/>
</dbReference>
<dbReference type="SUPFAM" id="SSF51905">
    <property type="entry name" value="FAD/NAD(P)-binding domain"/>
    <property type="match status" value="1"/>
</dbReference>
<evidence type="ECO:0000256" key="2">
    <source>
        <dbReference type="SAM" id="MobiDB-lite"/>
    </source>
</evidence>
<evidence type="ECO:0000313" key="4">
    <source>
        <dbReference type="Proteomes" id="UP001437256"/>
    </source>
</evidence>
<name>A0ABR2ZQJ8_9AGAR</name>
<keyword evidence="1" id="KW-0560">Oxidoreductase</keyword>
<proteinExistence type="predicted"/>
<sequence length="620" mass="67468">MPSKDSSTSDPPSLPPHHPVPDSTKSDPNYPSQVAREWLTAFSSFSSLENLFIEDSFWRDIIALSSDVRTFRGYQAQIKPFIETRARSHLSTESKLELLTETAAPIAKSSIVDVFPDLAFLQFAFKLRLSYGGKGSGIARLVYTGNANEGVKGWKAFTVFTCLDELDGVVEPVGQNRPVNPITEPWSDYRKAQNDFVGKDPEVLVIGAGQTGLEMAARLKLLGVRTLVIERNERVGDNWRKRYDSLALHDTAWYDTPPYLMFPSTWPVYCSGGKLANFLEMYAETLELTVWTSTNITATSYDQSTKVWSVDLSRGGEKDTVKVKHIVFGTGFGGGIANIPVVPGADKFKGTICHSSQFKSARNHTDGGKAVVVGACNSGHDIAQDFVQHGVDVTMYQRDSTYVISAKGIRAVLDGLYNESTLPYIDWSDRVNASMPYPLVKLLQQRVVAAIAGSMDKELLDGLASRGFKANLGPDGAGVFPLLFEKAGGYYLDTGGSQDIIDGKIKLISGAGGGIKHFTPDGLVFNDGTQIDGVSTVVFATGFGDSAGSILPFLPEELRGKLKPIWGLNEEGELNSVWRESGVPGVWVGVGNLAMCRYWSGVLALQIKSDLMGGVLPEKY</sequence>
<dbReference type="PANTHER" id="PTHR43539:SF68">
    <property type="entry name" value="FLAVIN-BINDING MONOOXYGENASE-LIKE PROTEIN (AFU_ORTHOLOGUE AFUA_4G09220)"/>
    <property type="match status" value="1"/>
</dbReference>
<evidence type="ECO:0008006" key="5">
    <source>
        <dbReference type="Google" id="ProtNLM"/>
    </source>
</evidence>
<dbReference type="Pfam" id="PF13738">
    <property type="entry name" value="Pyr_redox_3"/>
    <property type="match status" value="1"/>
</dbReference>
<comment type="caution">
    <text evidence="3">The sequence shown here is derived from an EMBL/GenBank/DDBJ whole genome shotgun (WGS) entry which is preliminary data.</text>
</comment>
<accession>A0ABR2ZQJ8</accession>
<evidence type="ECO:0000313" key="3">
    <source>
        <dbReference type="EMBL" id="KAL0063951.1"/>
    </source>
</evidence>
<gene>
    <name evidence="3" type="ORF">AAF712_009141</name>
</gene>
<keyword evidence="4" id="KW-1185">Reference proteome</keyword>
<dbReference type="InterPro" id="IPR050982">
    <property type="entry name" value="Auxin_biosynth/cation_transpt"/>
</dbReference>
<dbReference type="EMBL" id="JBBXMP010000070">
    <property type="protein sequence ID" value="KAL0063951.1"/>
    <property type="molecule type" value="Genomic_DNA"/>
</dbReference>
<dbReference type="InterPro" id="IPR036188">
    <property type="entry name" value="FAD/NAD-bd_sf"/>
</dbReference>
<protein>
    <recommendedName>
        <fullName evidence="5">Flavin-containing monooxygenase</fullName>
    </recommendedName>
</protein>
<dbReference type="Proteomes" id="UP001437256">
    <property type="component" value="Unassembled WGS sequence"/>
</dbReference>
<evidence type="ECO:0000256" key="1">
    <source>
        <dbReference type="ARBA" id="ARBA00023002"/>
    </source>
</evidence>
<dbReference type="PANTHER" id="PTHR43539">
    <property type="entry name" value="FLAVIN-BINDING MONOOXYGENASE-LIKE PROTEIN (AFU_ORTHOLOGUE AFUA_4G09220)"/>
    <property type="match status" value="1"/>
</dbReference>